<dbReference type="CDD" id="cd05266">
    <property type="entry name" value="SDR_a4"/>
    <property type="match status" value="1"/>
</dbReference>
<gene>
    <name evidence="2" type="ORF">AUP43_11610</name>
</gene>
<dbReference type="PANTHER" id="PTHR43574">
    <property type="entry name" value="EPIMERASE-RELATED"/>
    <property type="match status" value="1"/>
</dbReference>
<name>A0A154VW04_9PROT</name>
<sequence length="279" mass="29818">MSKTLFCFGLGYVAERLARRLMAQGWRVGGTARDEAKRAALRAQGIEAQGFDDALPEGVTHILSSIPPADGRDPVLALHGADLRALPGLRWAGYLSTTGVYGEKEGGWVDEQTPLSASTPSGQARVAAEAEWRSSGLPVHFFRLAGIYGPGRSAIEQLRAGTARRIVKPGQVFNRIHADDIGSVLIASLDRPDPGAAYNLADDEPASSADVIAYAAGLLGIEPPPEIPFEQAELSPMGRAFYSENKRVSNARLKRDLGVALAYPTYREGLAAILTERPA</sequence>
<dbReference type="RefSeq" id="WP_067558114.1">
    <property type="nucleotide sequence ID" value="NZ_LPXN01000130.1"/>
</dbReference>
<dbReference type="OrthoDB" id="9808276at2"/>
<dbReference type="EMBL" id="LPXN01000130">
    <property type="protein sequence ID" value="KZD05391.1"/>
    <property type="molecule type" value="Genomic_DNA"/>
</dbReference>
<organism evidence="2 3">
    <name type="scientific">Oceanibaculum pacificum</name>
    <dbReference type="NCBI Taxonomy" id="580166"/>
    <lineage>
        <taxon>Bacteria</taxon>
        <taxon>Pseudomonadati</taxon>
        <taxon>Pseudomonadota</taxon>
        <taxon>Alphaproteobacteria</taxon>
        <taxon>Rhodospirillales</taxon>
        <taxon>Oceanibaculaceae</taxon>
        <taxon>Oceanibaculum</taxon>
    </lineage>
</organism>
<proteinExistence type="predicted"/>
<dbReference type="SUPFAM" id="SSF51735">
    <property type="entry name" value="NAD(P)-binding Rossmann-fold domains"/>
    <property type="match status" value="1"/>
</dbReference>
<evidence type="ECO:0000313" key="2">
    <source>
        <dbReference type="EMBL" id="KZD05391.1"/>
    </source>
</evidence>
<comment type="caution">
    <text evidence="2">The sequence shown here is derived from an EMBL/GenBank/DDBJ whole genome shotgun (WGS) entry which is preliminary data.</text>
</comment>
<keyword evidence="1" id="KW-0520">NAD</keyword>
<reference evidence="2 3" key="1">
    <citation type="submission" date="2015-12" db="EMBL/GenBank/DDBJ databases">
        <title>Genome sequence of Oceanibaculum pacificum MCCC 1A02656.</title>
        <authorList>
            <person name="Lu L."/>
            <person name="Lai Q."/>
            <person name="Shao Z."/>
            <person name="Qian P."/>
        </authorList>
    </citation>
    <scope>NUCLEOTIDE SEQUENCE [LARGE SCALE GENOMIC DNA]</scope>
    <source>
        <strain evidence="2 3">MCCC 1A02656</strain>
    </source>
</reference>
<keyword evidence="3" id="KW-1185">Reference proteome</keyword>
<dbReference type="Proteomes" id="UP000076400">
    <property type="component" value="Unassembled WGS sequence"/>
</dbReference>
<evidence type="ECO:0000313" key="3">
    <source>
        <dbReference type="Proteomes" id="UP000076400"/>
    </source>
</evidence>
<accession>A0A154VW04</accession>
<dbReference type="InterPro" id="IPR036291">
    <property type="entry name" value="NAD(P)-bd_dom_sf"/>
</dbReference>
<dbReference type="STRING" id="580166.AUP43_11610"/>
<protein>
    <submittedName>
        <fullName evidence="2">NAD(P)-dependent oxidoreductase</fullName>
    </submittedName>
</protein>
<dbReference type="AlphaFoldDB" id="A0A154VW04"/>
<dbReference type="Gene3D" id="3.40.50.720">
    <property type="entry name" value="NAD(P)-binding Rossmann-like Domain"/>
    <property type="match status" value="1"/>
</dbReference>
<evidence type="ECO:0000256" key="1">
    <source>
        <dbReference type="ARBA" id="ARBA00023027"/>
    </source>
</evidence>